<dbReference type="AlphaFoldDB" id="A0A502DZI3"/>
<keyword evidence="1" id="KW-0472">Membrane</keyword>
<feature type="transmembrane region" description="Helical" evidence="1">
    <location>
        <begin position="108"/>
        <end position="128"/>
    </location>
</feature>
<feature type="domain" description="Acyltransferase 3" evidence="2">
    <location>
        <begin position="18"/>
        <end position="358"/>
    </location>
</feature>
<feature type="transmembrane region" description="Helical" evidence="1">
    <location>
        <begin position="303"/>
        <end position="329"/>
    </location>
</feature>
<dbReference type="GO" id="GO:0016747">
    <property type="term" value="F:acyltransferase activity, transferring groups other than amino-acyl groups"/>
    <property type="evidence" value="ECO:0007669"/>
    <property type="project" value="InterPro"/>
</dbReference>
<feature type="transmembrane region" description="Helical" evidence="1">
    <location>
        <begin position="169"/>
        <end position="188"/>
    </location>
</feature>
<evidence type="ECO:0000313" key="4">
    <source>
        <dbReference type="Proteomes" id="UP000319212"/>
    </source>
</evidence>
<dbReference type="Pfam" id="PF01757">
    <property type="entry name" value="Acyl_transf_3"/>
    <property type="match status" value="1"/>
</dbReference>
<keyword evidence="1" id="KW-0812">Transmembrane</keyword>
<dbReference type="Proteomes" id="UP000319212">
    <property type="component" value="Unassembled WGS sequence"/>
</dbReference>
<feature type="transmembrane region" description="Helical" evidence="1">
    <location>
        <begin position="60"/>
        <end position="87"/>
    </location>
</feature>
<sequence length="410" mass="44284">MIDAASERWRSSSPDVNLAALRAIAALTVAVFHSLMWLRVVGDERLLMLPPWQASTVQGAVVRCLLAVFNGAMAVDLFFVLSGFLLSGAISARGMCARSVVAFYVRRVLRLWPAYVASLALVAVGLGLRGDFRVWPQAASWLVQFYRSDIASVDWPANLGLLSTALNPVAWSLSVEIAMSACLPLLVLTARHLGGIVALGQIVAAFIVAPFCRYDGAGHFLYVFLLGVYGGVFRAELDAVVRRWGIGRQPRVLVCIAALCVPGFVTLEHHPLADLSMALGALVLILVIVEERPAGACWAMPPAWRALVLHCGALSYSFYLCHFIVMYLLAWTVSAHVPQAVLSEWPLPVMLGVLAVALGPATLLALAVHRGIERPFMRLGQRMAPGIDSDARGVRVSDAASAAQRAARRR</sequence>
<dbReference type="PANTHER" id="PTHR23028">
    <property type="entry name" value="ACETYLTRANSFERASE"/>
    <property type="match status" value="1"/>
</dbReference>
<dbReference type="OrthoDB" id="9814807at2"/>
<feature type="transmembrane region" description="Helical" evidence="1">
    <location>
        <begin position="217"/>
        <end position="237"/>
    </location>
</feature>
<comment type="caution">
    <text evidence="3">The sequence shown here is derived from an EMBL/GenBank/DDBJ whole genome shotgun (WGS) entry which is preliminary data.</text>
</comment>
<keyword evidence="3" id="KW-0808">Transferase</keyword>
<feature type="transmembrane region" description="Helical" evidence="1">
    <location>
        <begin position="349"/>
        <end position="368"/>
    </location>
</feature>
<evidence type="ECO:0000259" key="2">
    <source>
        <dbReference type="Pfam" id="PF01757"/>
    </source>
</evidence>
<gene>
    <name evidence="3" type="ORF">EAH82_04610</name>
</gene>
<organism evidence="3 4">
    <name type="scientific">Variovorax guangxiensis</name>
    <dbReference type="NCBI Taxonomy" id="1775474"/>
    <lineage>
        <taxon>Bacteria</taxon>
        <taxon>Pseudomonadati</taxon>
        <taxon>Pseudomonadota</taxon>
        <taxon>Betaproteobacteria</taxon>
        <taxon>Burkholderiales</taxon>
        <taxon>Comamonadaceae</taxon>
        <taxon>Variovorax</taxon>
    </lineage>
</organism>
<keyword evidence="3" id="KW-0012">Acyltransferase</keyword>
<accession>A0A502DZI3</accession>
<dbReference type="GO" id="GO:0016020">
    <property type="term" value="C:membrane"/>
    <property type="evidence" value="ECO:0007669"/>
    <property type="project" value="TreeGrafter"/>
</dbReference>
<feature type="transmembrane region" description="Helical" evidence="1">
    <location>
        <begin position="273"/>
        <end position="291"/>
    </location>
</feature>
<dbReference type="EMBL" id="RCZI01000001">
    <property type="protein sequence ID" value="TPG30753.1"/>
    <property type="molecule type" value="Genomic_DNA"/>
</dbReference>
<name>A0A502DZI3_9BURK</name>
<dbReference type="InterPro" id="IPR050879">
    <property type="entry name" value="Acyltransferase_3"/>
</dbReference>
<feature type="transmembrane region" description="Helical" evidence="1">
    <location>
        <begin position="20"/>
        <end position="40"/>
    </location>
</feature>
<feature type="transmembrane region" description="Helical" evidence="1">
    <location>
        <begin position="193"/>
        <end position="211"/>
    </location>
</feature>
<dbReference type="PANTHER" id="PTHR23028:SF53">
    <property type="entry name" value="ACYL_TRANSF_3 DOMAIN-CONTAINING PROTEIN"/>
    <property type="match status" value="1"/>
</dbReference>
<dbReference type="GO" id="GO:0000271">
    <property type="term" value="P:polysaccharide biosynthetic process"/>
    <property type="evidence" value="ECO:0007669"/>
    <property type="project" value="TreeGrafter"/>
</dbReference>
<dbReference type="RefSeq" id="WP_140839014.1">
    <property type="nucleotide sequence ID" value="NZ_RCZI01000001.1"/>
</dbReference>
<evidence type="ECO:0000256" key="1">
    <source>
        <dbReference type="SAM" id="Phobius"/>
    </source>
</evidence>
<keyword evidence="1" id="KW-1133">Transmembrane helix</keyword>
<feature type="transmembrane region" description="Helical" evidence="1">
    <location>
        <begin position="249"/>
        <end position="267"/>
    </location>
</feature>
<protein>
    <submittedName>
        <fullName evidence="3">Acyltransferase</fullName>
    </submittedName>
</protein>
<proteinExistence type="predicted"/>
<dbReference type="InterPro" id="IPR002656">
    <property type="entry name" value="Acyl_transf_3_dom"/>
</dbReference>
<evidence type="ECO:0000313" key="3">
    <source>
        <dbReference type="EMBL" id="TPG30753.1"/>
    </source>
</evidence>
<reference evidence="3 4" key="1">
    <citation type="journal article" date="2019" name="Environ. Microbiol.">
        <title>Species interactions and distinct microbial communities in high Arctic permafrost affected cryosols are associated with the CH4 and CO2 gas fluxes.</title>
        <authorList>
            <person name="Altshuler I."/>
            <person name="Hamel J."/>
            <person name="Turney S."/>
            <person name="Magnuson E."/>
            <person name="Levesque R."/>
            <person name="Greer C."/>
            <person name="Whyte L.G."/>
        </authorList>
    </citation>
    <scope>NUCLEOTIDE SEQUENCE [LARGE SCALE GENOMIC DNA]</scope>
    <source>
        <strain evidence="3 4">S06.C</strain>
    </source>
</reference>